<comment type="pathway">
    <text evidence="2">Cofactor biosynthesis; tetrahydrofolate biosynthesis; 2-amino-4-hydroxy-6-hydroxymethyl-7,8-dihydropteridine diphosphate from 7,8-dihydroneopterin triphosphate: step 4/4.</text>
</comment>
<dbReference type="GO" id="GO:0016301">
    <property type="term" value="F:kinase activity"/>
    <property type="evidence" value="ECO:0007669"/>
    <property type="project" value="UniProtKB-KW"/>
</dbReference>
<dbReference type="RefSeq" id="WP_036906243.1">
    <property type="nucleotide sequence ID" value="NZ_CP138967.1"/>
</dbReference>
<accession>A0A0A2C1V6</accession>
<evidence type="ECO:0000259" key="9">
    <source>
        <dbReference type="Pfam" id="PF01288"/>
    </source>
</evidence>
<dbReference type="GO" id="GO:0046654">
    <property type="term" value="P:tetrahydrofolate biosynthetic process"/>
    <property type="evidence" value="ECO:0007669"/>
    <property type="project" value="UniProtKB-UniPathway"/>
</dbReference>
<sequence length="193" mass="21755">MTYAKQKTELKLVISIGSNIPGILGDPIRTITAMRPHIEKSIIEWNIALNHLKIDSQNFDKSLSFQWAPLFETDPLGGAIDQPRFINTVLVVEGEGFASVTPNEKAAKCLMKKFLELEKIAGRERENTEIIWGPRSLDIDFISWGGLQINTDTLILPHPRLSERNFVLIPLAEVLSKTQGKPKRISSQNIWPE</sequence>
<evidence type="ECO:0000256" key="2">
    <source>
        <dbReference type="ARBA" id="ARBA00005051"/>
    </source>
</evidence>
<protein>
    <recommendedName>
        <fullName evidence="3">2-amino-4-hydroxy-6-hydroxymethyldihydropteridine diphosphokinase</fullName>
        <ecNumber evidence="3">2.7.6.3</ecNumber>
    </recommendedName>
</protein>
<dbReference type="Gene3D" id="3.30.70.560">
    <property type="entry name" value="7,8-Dihydro-6-hydroxymethylpterin-pyrophosphokinase HPPK"/>
    <property type="match status" value="1"/>
</dbReference>
<comment type="catalytic activity">
    <reaction evidence="1">
        <text>6-hydroxymethyl-7,8-dihydropterin + ATP = (7,8-dihydropterin-6-yl)methyl diphosphate + AMP + H(+)</text>
        <dbReference type="Rhea" id="RHEA:11412"/>
        <dbReference type="ChEBI" id="CHEBI:15378"/>
        <dbReference type="ChEBI" id="CHEBI:30616"/>
        <dbReference type="ChEBI" id="CHEBI:44841"/>
        <dbReference type="ChEBI" id="CHEBI:72950"/>
        <dbReference type="ChEBI" id="CHEBI:456215"/>
        <dbReference type="EC" id="2.7.6.3"/>
    </reaction>
</comment>
<dbReference type="AlphaFoldDB" id="A0A0A2C1V6"/>
<dbReference type="CDD" id="cd00483">
    <property type="entry name" value="HPPK"/>
    <property type="match status" value="1"/>
</dbReference>
<dbReference type="PANTHER" id="PTHR43071:SF1">
    <property type="entry name" value="2-AMINO-4-HYDROXY-6-HYDROXYMETHYLDIHYDROPTERIDINE PYROPHOSPHOKINASE"/>
    <property type="match status" value="1"/>
</dbReference>
<dbReference type="SUPFAM" id="SSF55083">
    <property type="entry name" value="6-hydroxymethyl-7,8-dihydropterin pyrophosphokinase, HPPK"/>
    <property type="match status" value="1"/>
</dbReference>
<feature type="domain" description="7,8-dihydro-6-hydroxymethylpterin-pyrophosphokinase" evidence="9">
    <location>
        <begin position="48"/>
        <end position="174"/>
    </location>
</feature>
<dbReference type="GO" id="GO:0046656">
    <property type="term" value="P:folic acid biosynthetic process"/>
    <property type="evidence" value="ECO:0007669"/>
    <property type="project" value="UniProtKB-KW"/>
</dbReference>
<evidence type="ECO:0000313" key="10">
    <source>
        <dbReference type="EMBL" id="KGG20308.1"/>
    </source>
</evidence>
<gene>
    <name evidence="10" type="ORF">EV03_1270</name>
</gene>
<evidence type="ECO:0000256" key="5">
    <source>
        <dbReference type="ARBA" id="ARBA00022741"/>
    </source>
</evidence>
<keyword evidence="4 10" id="KW-0808">Transferase</keyword>
<comment type="caution">
    <text evidence="10">The sequence shown here is derived from an EMBL/GenBank/DDBJ whole genome shotgun (WGS) entry which is preliminary data.</text>
</comment>
<evidence type="ECO:0000256" key="1">
    <source>
        <dbReference type="ARBA" id="ARBA00000198"/>
    </source>
</evidence>
<dbReference type="NCBIfam" id="TIGR01498">
    <property type="entry name" value="folK"/>
    <property type="match status" value="1"/>
</dbReference>
<evidence type="ECO:0000256" key="4">
    <source>
        <dbReference type="ARBA" id="ARBA00022679"/>
    </source>
</evidence>
<evidence type="ECO:0000313" key="11">
    <source>
        <dbReference type="Proteomes" id="UP000030392"/>
    </source>
</evidence>
<dbReference type="GO" id="GO:0005524">
    <property type="term" value="F:ATP binding"/>
    <property type="evidence" value="ECO:0007669"/>
    <property type="project" value="UniProtKB-KW"/>
</dbReference>
<dbReference type="InterPro" id="IPR035907">
    <property type="entry name" value="Hppk_sf"/>
</dbReference>
<dbReference type="Pfam" id="PF01288">
    <property type="entry name" value="HPPK"/>
    <property type="match status" value="1"/>
</dbReference>
<reference evidence="11" key="1">
    <citation type="journal article" date="2014" name="Sci. Data">
        <title>Genomes of diverse isolates of the marine cyanobacterium Prochlorococcus.</title>
        <authorList>
            <person name="Biller S."/>
            <person name="Berube P."/>
            <person name="Thompson J."/>
            <person name="Kelly L."/>
            <person name="Roggensack S."/>
            <person name="Awad L."/>
            <person name="Roache-Johnson K."/>
            <person name="Ding H."/>
            <person name="Giovannoni S.J."/>
            <person name="Moore L.R."/>
            <person name="Chisholm S.W."/>
        </authorList>
    </citation>
    <scope>NUCLEOTIDE SEQUENCE [LARGE SCALE GENOMIC DNA]</scope>
    <source>
        <strain evidence="11">PAC1</strain>
    </source>
</reference>
<dbReference type="Proteomes" id="UP000030392">
    <property type="component" value="Unassembled WGS sequence"/>
</dbReference>
<dbReference type="InterPro" id="IPR000550">
    <property type="entry name" value="Hppk"/>
</dbReference>
<dbReference type="GO" id="GO:0003848">
    <property type="term" value="F:2-amino-4-hydroxy-6-hydroxymethyldihydropteridine diphosphokinase activity"/>
    <property type="evidence" value="ECO:0007669"/>
    <property type="project" value="UniProtKB-EC"/>
</dbReference>
<dbReference type="EMBL" id="JNAX01000012">
    <property type="protein sequence ID" value="KGG20308.1"/>
    <property type="molecule type" value="Genomic_DNA"/>
</dbReference>
<evidence type="ECO:0000256" key="3">
    <source>
        <dbReference type="ARBA" id="ARBA00013253"/>
    </source>
</evidence>
<evidence type="ECO:0000256" key="6">
    <source>
        <dbReference type="ARBA" id="ARBA00022777"/>
    </source>
</evidence>
<keyword evidence="5" id="KW-0547">Nucleotide-binding</keyword>
<evidence type="ECO:0000256" key="7">
    <source>
        <dbReference type="ARBA" id="ARBA00022840"/>
    </source>
</evidence>
<dbReference type="PANTHER" id="PTHR43071">
    <property type="entry name" value="2-AMINO-4-HYDROXY-6-HYDROXYMETHYLDIHYDROPTERIDINE PYROPHOSPHOKINASE"/>
    <property type="match status" value="1"/>
</dbReference>
<evidence type="ECO:0000256" key="8">
    <source>
        <dbReference type="ARBA" id="ARBA00022909"/>
    </source>
</evidence>
<keyword evidence="7" id="KW-0067">ATP-binding</keyword>
<dbReference type="UniPathway" id="UPA00077">
    <property type="reaction ID" value="UER00155"/>
</dbReference>
<organism evidence="10 11">
    <name type="scientific">Prochlorococcus marinus str. PAC1</name>
    <dbReference type="NCBI Taxonomy" id="59924"/>
    <lineage>
        <taxon>Bacteria</taxon>
        <taxon>Bacillati</taxon>
        <taxon>Cyanobacteriota</taxon>
        <taxon>Cyanophyceae</taxon>
        <taxon>Synechococcales</taxon>
        <taxon>Prochlorococcaceae</taxon>
        <taxon>Prochlorococcus</taxon>
    </lineage>
</organism>
<dbReference type="EC" id="2.7.6.3" evidence="3"/>
<keyword evidence="8" id="KW-0289">Folate biosynthesis</keyword>
<name>A0A0A2C1V6_PROMR</name>
<proteinExistence type="predicted"/>
<keyword evidence="6 10" id="KW-0418">Kinase</keyword>